<dbReference type="AlphaFoldDB" id="A0A979FAJ0"/>
<organism evidence="9 10">
    <name type="scientific">Ictalurus punctatus</name>
    <name type="common">Channel catfish</name>
    <name type="synonym">Silurus punctatus</name>
    <dbReference type="NCBI Taxonomy" id="7998"/>
    <lineage>
        <taxon>Eukaryota</taxon>
        <taxon>Metazoa</taxon>
        <taxon>Chordata</taxon>
        <taxon>Craniata</taxon>
        <taxon>Vertebrata</taxon>
        <taxon>Euteleostomi</taxon>
        <taxon>Actinopterygii</taxon>
        <taxon>Neopterygii</taxon>
        <taxon>Teleostei</taxon>
        <taxon>Ostariophysi</taxon>
        <taxon>Siluriformes</taxon>
        <taxon>Ictaluridae</taxon>
        <taxon>Ictalurus</taxon>
    </lineage>
</organism>
<keyword evidence="3" id="KW-0809">Transit peptide</keyword>
<evidence type="ECO:0000256" key="6">
    <source>
        <dbReference type="ARBA" id="ARBA00044735"/>
    </source>
</evidence>
<accession>A0A979FAJ0</accession>
<feature type="domain" description="Complex 1 LYR protein" evidence="8">
    <location>
        <begin position="20"/>
        <end position="64"/>
    </location>
</feature>
<keyword evidence="9" id="KW-1185">Reference proteome</keyword>
<dbReference type="Pfam" id="PF05347">
    <property type="entry name" value="Complex1_LYR"/>
    <property type="match status" value="1"/>
</dbReference>
<feature type="compositionally biased region" description="Basic and acidic residues" evidence="7">
    <location>
        <begin position="55"/>
        <end position="64"/>
    </location>
</feature>
<evidence type="ECO:0000256" key="1">
    <source>
        <dbReference type="ARBA" id="ARBA00004173"/>
    </source>
</evidence>
<dbReference type="OrthoDB" id="74240at2759"/>
<dbReference type="CTD" id="57226"/>
<evidence type="ECO:0000256" key="3">
    <source>
        <dbReference type="ARBA" id="ARBA00022946"/>
    </source>
</evidence>
<dbReference type="GeneID" id="108256989"/>
<evidence type="ECO:0000259" key="8">
    <source>
        <dbReference type="Pfam" id="PF05347"/>
    </source>
</evidence>
<feature type="region of interest" description="Disordered" evidence="7">
    <location>
        <begin position="55"/>
        <end position="115"/>
    </location>
</feature>
<proteinExistence type="inferred from homology"/>
<name>A0A979FAJ0_ICTPU</name>
<comment type="subcellular location">
    <subcellularLocation>
        <location evidence="1">Mitochondrion</location>
    </subcellularLocation>
</comment>
<protein>
    <recommendedName>
        <fullName evidence="5">LYR motif-containing protein 2</fullName>
    </recommendedName>
</protein>
<dbReference type="Proteomes" id="UP000221080">
    <property type="component" value="Chromosome 2"/>
</dbReference>
<feature type="compositionally biased region" description="Basic and acidic residues" evidence="7">
    <location>
        <begin position="95"/>
        <end position="107"/>
    </location>
</feature>
<evidence type="ECO:0000313" key="9">
    <source>
        <dbReference type="Proteomes" id="UP000221080"/>
    </source>
</evidence>
<evidence type="ECO:0000256" key="7">
    <source>
        <dbReference type="SAM" id="MobiDB-lite"/>
    </source>
</evidence>
<evidence type="ECO:0000256" key="2">
    <source>
        <dbReference type="ARBA" id="ARBA00009508"/>
    </source>
</evidence>
<gene>
    <name evidence="10" type="primary">lyrm2</name>
</gene>
<dbReference type="PANTHER" id="PTHR13675">
    <property type="entry name" value="LYR MOTIF-CONTAINING PROTEIN 2"/>
    <property type="match status" value="1"/>
</dbReference>
<reference evidence="10" key="2">
    <citation type="submission" date="2025-08" db="UniProtKB">
        <authorList>
            <consortium name="RefSeq"/>
        </authorList>
    </citation>
    <scope>IDENTIFICATION</scope>
    <source>
        <tissue evidence="10">Blood</tissue>
    </source>
</reference>
<comment type="function">
    <text evidence="6">Involved in efficient integration of the N-module into mitochondrial respiratory chain complex I.</text>
</comment>
<dbReference type="InterPro" id="IPR008011">
    <property type="entry name" value="Complex1_LYR_dom"/>
</dbReference>
<dbReference type="PANTHER" id="PTHR13675:SF0">
    <property type="entry name" value="LYR MOTIF-CONTAINING PROTEIN 2"/>
    <property type="match status" value="1"/>
</dbReference>
<dbReference type="GO" id="GO:0005739">
    <property type="term" value="C:mitochondrion"/>
    <property type="evidence" value="ECO:0007669"/>
    <property type="project" value="UniProtKB-SubCell"/>
</dbReference>
<sequence>MSVSRFPPATLNLKQFLQRQKVLGLYRNMLRTIRQVPEEADRKYLKDWAREEFKRNKEATDQVKNHANISNVSSSSSTTTTYSIKGAQKSLAEGQMEKRRHPDDDHAGQQSPRGA</sequence>
<comment type="similarity">
    <text evidence="2">Belongs to the complex I LYR family.</text>
</comment>
<evidence type="ECO:0000256" key="4">
    <source>
        <dbReference type="ARBA" id="ARBA00023128"/>
    </source>
</evidence>
<dbReference type="RefSeq" id="XP_047016760.1">
    <property type="nucleotide sequence ID" value="XM_047160804.2"/>
</dbReference>
<dbReference type="CDD" id="cd20262">
    <property type="entry name" value="Complex1_LYR_LYRM2"/>
    <property type="match status" value="1"/>
</dbReference>
<feature type="compositionally biased region" description="Low complexity" evidence="7">
    <location>
        <begin position="73"/>
        <end position="83"/>
    </location>
</feature>
<reference evidence="9" key="1">
    <citation type="journal article" date="2016" name="Nat. Commun.">
        <title>The channel catfish genome sequence provides insights into the evolution of scale formation in teleosts.</title>
        <authorList>
            <person name="Liu Z."/>
            <person name="Liu S."/>
            <person name="Yao J."/>
            <person name="Bao L."/>
            <person name="Zhang J."/>
            <person name="Li Y."/>
            <person name="Jiang C."/>
            <person name="Sun L."/>
            <person name="Wang R."/>
            <person name="Zhang Y."/>
            <person name="Zhou T."/>
            <person name="Zeng Q."/>
            <person name="Fu Q."/>
            <person name="Gao S."/>
            <person name="Li N."/>
            <person name="Koren S."/>
            <person name="Jiang Y."/>
            <person name="Zimin A."/>
            <person name="Xu P."/>
            <person name="Phillippy A.M."/>
            <person name="Geng X."/>
            <person name="Song L."/>
            <person name="Sun F."/>
            <person name="Li C."/>
            <person name="Wang X."/>
            <person name="Chen A."/>
            <person name="Jin Y."/>
            <person name="Yuan Z."/>
            <person name="Yang Y."/>
            <person name="Tan S."/>
            <person name="Peatman E."/>
            <person name="Lu J."/>
            <person name="Qin Z."/>
            <person name="Dunham R."/>
            <person name="Li Z."/>
            <person name="Sonstegard T."/>
            <person name="Feng J."/>
            <person name="Danzmann R.G."/>
            <person name="Schroeder S."/>
            <person name="Scheffler B."/>
            <person name="Duke M.V."/>
            <person name="Ballard L."/>
            <person name="Kucuktas H."/>
            <person name="Kaltenboeck L."/>
            <person name="Liu H."/>
            <person name="Armbruster J."/>
            <person name="Xie Y."/>
            <person name="Kirby M.L."/>
            <person name="Tian Y."/>
            <person name="Flanagan M.E."/>
            <person name="Mu W."/>
            <person name="Waldbieser G.C."/>
        </authorList>
    </citation>
    <scope>NUCLEOTIDE SEQUENCE [LARGE SCALE GENOMIC DNA]</scope>
    <source>
        <strain evidence="9">SDA103</strain>
    </source>
</reference>
<evidence type="ECO:0000256" key="5">
    <source>
        <dbReference type="ARBA" id="ARBA00026235"/>
    </source>
</evidence>
<evidence type="ECO:0000313" key="10">
    <source>
        <dbReference type="RefSeq" id="XP_047016760.1"/>
    </source>
</evidence>
<keyword evidence="4" id="KW-0496">Mitochondrion</keyword>
<dbReference type="InterPro" id="IPR045293">
    <property type="entry name" value="Complex1_LYR_LYRM2"/>
</dbReference>